<dbReference type="Gene3D" id="3.40.50.720">
    <property type="entry name" value="NAD(P)-binding Rossmann-like Domain"/>
    <property type="match status" value="1"/>
</dbReference>
<name>A0A0C3DL20_9AGAM</name>
<proteinExistence type="predicted"/>
<dbReference type="SMART" id="SM00823">
    <property type="entry name" value="PKS_PP"/>
    <property type="match status" value="1"/>
</dbReference>
<evidence type="ECO:0000256" key="1">
    <source>
        <dbReference type="ARBA" id="ARBA00022450"/>
    </source>
</evidence>
<dbReference type="Gene3D" id="3.40.50.12780">
    <property type="entry name" value="N-terminal domain of ligase-like"/>
    <property type="match status" value="1"/>
</dbReference>
<evidence type="ECO:0000256" key="3">
    <source>
        <dbReference type="SAM" id="Phobius"/>
    </source>
</evidence>
<dbReference type="InterPro" id="IPR042099">
    <property type="entry name" value="ANL_N_sf"/>
</dbReference>
<dbReference type="InterPro" id="IPR013120">
    <property type="entry name" value="FAR_NAD-bd"/>
</dbReference>
<keyword evidence="6" id="KW-1185">Reference proteome</keyword>
<dbReference type="InterPro" id="IPR036291">
    <property type="entry name" value="NAD(P)-bd_dom_sf"/>
</dbReference>
<dbReference type="InParanoid" id="A0A0C3DL20"/>
<feature type="transmembrane region" description="Helical" evidence="3">
    <location>
        <begin position="83"/>
        <end position="107"/>
    </location>
</feature>
<keyword evidence="3" id="KW-0812">Transmembrane</keyword>
<dbReference type="GO" id="GO:0031177">
    <property type="term" value="F:phosphopantetheine binding"/>
    <property type="evidence" value="ECO:0007669"/>
    <property type="project" value="InterPro"/>
</dbReference>
<dbReference type="Pfam" id="PF23562">
    <property type="entry name" value="AMP-binding_C_3"/>
    <property type="match status" value="1"/>
</dbReference>
<keyword evidence="1" id="KW-0596">Phosphopantetheine</keyword>
<accession>A0A0C3DL20</accession>
<dbReference type="Pfam" id="PF07993">
    <property type="entry name" value="NAD_binding_4"/>
    <property type="match status" value="1"/>
</dbReference>
<dbReference type="PANTHER" id="PTHR43439">
    <property type="entry name" value="PHENYLACETATE-COENZYME A LIGASE"/>
    <property type="match status" value="1"/>
</dbReference>
<reference evidence="5 6" key="1">
    <citation type="submission" date="2014-04" db="EMBL/GenBank/DDBJ databases">
        <authorList>
            <consortium name="DOE Joint Genome Institute"/>
            <person name="Kuo A."/>
            <person name="Kohler A."/>
            <person name="Nagy L.G."/>
            <person name="Floudas D."/>
            <person name="Copeland A."/>
            <person name="Barry K.W."/>
            <person name="Cichocki N."/>
            <person name="Veneault-Fourrey C."/>
            <person name="LaButti K."/>
            <person name="Lindquist E.A."/>
            <person name="Lipzen A."/>
            <person name="Lundell T."/>
            <person name="Morin E."/>
            <person name="Murat C."/>
            <person name="Sun H."/>
            <person name="Tunlid A."/>
            <person name="Henrissat B."/>
            <person name="Grigoriev I.V."/>
            <person name="Hibbett D.S."/>
            <person name="Martin F."/>
            <person name="Nordberg H.P."/>
            <person name="Cantor M.N."/>
            <person name="Hua S.X."/>
        </authorList>
    </citation>
    <scope>NUCLEOTIDE SEQUENCE [LARGE SCALE GENOMIC DNA]</scope>
    <source>
        <strain evidence="5 6">Foug A</strain>
    </source>
</reference>
<sequence>MASTKSDNRNSNGLSYPPLDGSLFFPELLEYNAQHNPDNTFYVYPDDEGTGGVRKISHLEFYHACQRVAHAVRPGRQGKGREVVAIMANCDTVLYQAIFMGIIYAGLIPFPMSPRNSAPAIIDMLRRTNCHRMIVSQHSLRDLVSAIRAELSQGEEEYYVHIEEPPRLTAVYPIPSTEVVTSPFASFQKAENGPEKKDVMFYLHSSGSTGFPKPIPVSYLTSNHYCLLPSITEHRAAGEGLRVAVGHLPPFHVMGVFLQIFLPIASLRSVSVYPPTSYHDPTAAPVIVTSQNALENAVSTHSNGTVSVPVLLEEWVASPEAVKQLSKFLYVAFGGGPLAKKTGDSLVAAGVNLTSVYGSTECGPFTCTIGRPGDAKHWEWIRLGPNPNIRWAPLGDGTSEMQVLTYETHQVSVENLPDVKGYATSDVFIEHPTIKGLCKIIGRLDDVLVLSSGEKTVPGPMEVVIGSSRYVAGVCMFGHGRNQTGVLVEPRPEFTVDVKDEKQVAAFRNLIWSVVEEANKDAPNFSRIFKEMILVTSTDKPMLRAGKGTVTKKATIKLYEPEIDALYESVGASATAGIEVPLPSEWTPSQVRDWLMVHATAVNSETPVNADVDLFEQGFDSLSATFLRNRITGSLKASPIENIRDVASRVSPNVVFSNPSLTALANHLVDLVTGRASTADPKAEIERMIEKYSSGLQVNVLREPTKREGNEGHIILITGSTGGLGSYLLASLLNRKDVIRIYALNRRSKTTATEQRQRSGFEDRGLDISLLASQRLVYVDGDTSQEQLDLDRNIYEEIRDSVTVIIHNAWRLDFNLSLSSFEPNVRGNRHLIDLALASKGSAKPRFMFMSSVTSAQGWDTKSGPVPEEVMPEASMAVGSGYGSGKHVSEKIIAKSGLPATNFRIGQITGAAPRGAWPITEWIPIVVKSSVALGTLPNIHTNVAWLPTDAVSGAILDVALGEDEPPILINVVHPRPVEWEALMKPISDALFAKNITREPLPLVPSAEWYRRLEKLAVNANEETIRRVPAIKLLNYLSFFAQGNQHSDVMKGEPADDADMLAFEYSTEVAERASRTMRELPRLSKSDATQWVDYWESVGWLGSHDLA</sequence>
<protein>
    <recommendedName>
        <fullName evidence="4">Polyketide synthase-like phosphopantetheine-binding domain-containing protein</fullName>
    </recommendedName>
</protein>
<dbReference type="AlphaFoldDB" id="A0A0C3DL20"/>
<evidence type="ECO:0000256" key="2">
    <source>
        <dbReference type="ARBA" id="ARBA00022553"/>
    </source>
</evidence>
<keyword evidence="3" id="KW-1133">Transmembrane helix</keyword>
<dbReference type="InterPro" id="IPR020845">
    <property type="entry name" value="AMP-binding_CS"/>
</dbReference>
<dbReference type="STRING" id="1036808.A0A0C3DL20"/>
<dbReference type="Pfam" id="PF00501">
    <property type="entry name" value="AMP-binding"/>
    <property type="match status" value="1"/>
</dbReference>
<organism evidence="5 6">
    <name type="scientific">Scleroderma citrinum Foug A</name>
    <dbReference type="NCBI Taxonomy" id="1036808"/>
    <lineage>
        <taxon>Eukaryota</taxon>
        <taxon>Fungi</taxon>
        <taxon>Dikarya</taxon>
        <taxon>Basidiomycota</taxon>
        <taxon>Agaricomycotina</taxon>
        <taxon>Agaricomycetes</taxon>
        <taxon>Agaricomycetidae</taxon>
        <taxon>Boletales</taxon>
        <taxon>Sclerodermatineae</taxon>
        <taxon>Sclerodermataceae</taxon>
        <taxon>Scleroderma</taxon>
    </lineage>
</organism>
<dbReference type="Gene3D" id="1.10.1200.10">
    <property type="entry name" value="ACP-like"/>
    <property type="match status" value="1"/>
</dbReference>
<dbReference type="InterPro" id="IPR020806">
    <property type="entry name" value="PKS_PP-bd"/>
</dbReference>
<dbReference type="PROSITE" id="PS00455">
    <property type="entry name" value="AMP_BINDING"/>
    <property type="match status" value="1"/>
</dbReference>
<reference evidence="6" key="2">
    <citation type="submission" date="2015-01" db="EMBL/GenBank/DDBJ databases">
        <title>Evolutionary Origins and Diversification of the Mycorrhizal Mutualists.</title>
        <authorList>
            <consortium name="DOE Joint Genome Institute"/>
            <consortium name="Mycorrhizal Genomics Consortium"/>
            <person name="Kohler A."/>
            <person name="Kuo A."/>
            <person name="Nagy L.G."/>
            <person name="Floudas D."/>
            <person name="Copeland A."/>
            <person name="Barry K.W."/>
            <person name="Cichocki N."/>
            <person name="Veneault-Fourrey C."/>
            <person name="LaButti K."/>
            <person name="Lindquist E.A."/>
            <person name="Lipzen A."/>
            <person name="Lundell T."/>
            <person name="Morin E."/>
            <person name="Murat C."/>
            <person name="Riley R."/>
            <person name="Ohm R."/>
            <person name="Sun H."/>
            <person name="Tunlid A."/>
            <person name="Henrissat B."/>
            <person name="Grigoriev I.V."/>
            <person name="Hibbett D.S."/>
            <person name="Martin F."/>
        </authorList>
    </citation>
    <scope>NUCLEOTIDE SEQUENCE [LARGE SCALE GENOMIC DNA]</scope>
    <source>
        <strain evidence="6">Foug A</strain>
    </source>
</reference>
<evidence type="ECO:0000313" key="5">
    <source>
        <dbReference type="EMBL" id="KIM56979.1"/>
    </source>
</evidence>
<evidence type="ECO:0000259" key="4">
    <source>
        <dbReference type="SMART" id="SM00823"/>
    </source>
</evidence>
<dbReference type="Proteomes" id="UP000053989">
    <property type="component" value="Unassembled WGS sequence"/>
</dbReference>
<dbReference type="SUPFAM" id="SSF47336">
    <property type="entry name" value="ACP-like"/>
    <property type="match status" value="1"/>
</dbReference>
<keyword evidence="2" id="KW-0597">Phosphoprotein</keyword>
<dbReference type="InterPro" id="IPR051414">
    <property type="entry name" value="Adenylate-forming_Reductase"/>
</dbReference>
<dbReference type="HOGENOM" id="CLU_002220_1_0_1"/>
<feature type="domain" description="Polyketide synthase-like phosphopantetheine-binding" evidence="4">
    <location>
        <begin position="591"/>
        <end position="672"/>
    </location>
</feature>
<keyword evidence="3" id="KW-0472">Membrane</keyword>
<dbReference type="SUPFAM" id="SSF51735">
    <property type="entry name" value="NAD(P)-binding Rossmann-fold domains"/>
    <property type="match status" value="1"/>
</dbReference>
<dbReference type="PANTHER" id="PTHR43439:SF2">
    <property type="entry name" value="ENZYME, PUTATIVE (JCVI)-RELATED"/>
    <property type="match status" value="1"/>
</dbReference>
<dbReference type="InterPro" id="IPR036736">
    <property type="entry name" value="ACP-like_sf"/>
</dbReference>
<gene>
    <name evidence="5" type="ORF">SCLCIDRAFT_1219809</name>
</gene>
<dbReference type="InterPro" id="IPR000873">
    <property type="entry name" value="AMP-dep_synth/lig_dom"/>
</dbReference>
<dbReference type="SUPFAM" id="SSF56801">
    <property type="entry name" value="Acetyl-CoA synthetase-like"/>
    <property type="match status" value="1"/>
</dbReference>
<evidence type="ECO:0000313" key="6">
    <source>
        <dbReference type="Proteomes" id="UP000053989"/>
    </source>
</evidence>
<dbReference type="OrthoDB" id="429813at2759"/>
<dbReference type="EMBL" id="KN822107">
    <property type="protein sequence ID" value="KIM56979.1"/>
    <property type="molecule type" value="Genomic_DNA"/>
</dbReference>